<sequence>MRSILLLSSAACLALNASEAVRAQTPAGDEPPVNSGQTARSTSYDAAFFAQYAPRTALDIARRVPGFTLDLGNTDTRGFAGAAGNVVINGARPSSKSESLETTLQRIPASSVTRVEVGPGDLYGADYASKSQVLNIVMSAVGGIDGNVTASLRRLYTGRVDPNASASMLIRRGASSINLSAGFNNVVNAEEGSDTLRGFEDGELREFRRKFNIYKDFNPYIGASWALERAQDNAIRVNARYSPGQFDLEQRNRVTATGEPPHDDSLIQDYDNSVFELGGDITRPLGGGAIKLVGLATRRKRNNFDAYIARDGLLEDDPAVVGGSEQTQKAKFGETIGRLTWTRQDVAGFSVELGGEAVLNTLDNSTALTLIEEDGTKTPVDLAGDNVQVKEKRGEIFLNAGRNLRPALRVDGGLRFEYSDLKVSGDAEAKRKLKFFKPSLTIDWKPGNGWHTQFSVKRTVAQLNFYDFVSVAELSTDRVNAGNENLVPQRAWEWRLTADRPILGDGVIKLDLGYDHISLLQDRVLVPGEKPGQFFDAPGNIGTGKLMFATLSVDAPLGQLWKGLRLKADGTLRRTRVEDPISGEMRNFSDFFPDWQWNVEMRRDSGPWSYGFTVSDRDRFTFFRTEEFDINYNGGPYGTAFVEYRPGPRTSVTLDVDNALNTPGNRHRIRFNPNRAAPLDIIDELRERNRHLNVGLTIKQTFGGGAAKASPSGP</sequence>
<dbReference type="GO" id="GO:0044718">
    <property type="term" value="P:siderophore transmembrane transport"/>
    <property type="evidence" value="ECO:0007669"/>
    <property type="project" value="TreeGrafter"/>
</dbReference>
<dbReference type="PANTHER" id="PTHR30069">
    <property type="entry name" value="TONB-DEPENDENT OUTER MEMBRANE RECEPTOR"/>
    <property type="match status" value="1"/>
</dbReference>
<keyword evidence="11" id="KW-1185">Reference proteome</keyword>
<evidence type="ECO:0000259" key="9">
    <source>
        <dbReference type="Pfam" id="PF14905"/>
    </source>
</evidence>
<dbReference type="InterPro" id="IPR041700">
    <property type="entry name" value="OMP_b-brl_3"/>
</dbReference>
<dbReference type="AlphaFoldDB" id="A0A7G9SFM6"/>
<evidence type="ECO:0000256" key="2">
    <source>
        <dbReference type="ARBA" id="ARBA00022448"/>
    </source>
</evidence>
<evidence type="ECO:0000256" key="8">
    <source>
        <dbReference type="SAM" id="SignalP"/>
    </source>
</evidence>
<name>A0A7G9SFM6_9SPHN</name>
<reference evidence="10 11" key="1">
    <citation type="submission" date="2020-08" db="EMBL/GenBank/DDBJ databases">
        <title>Genome sequence of Sphingomonas lutea KCTC 23642T.</title>
        <authorList>
            <person name="Hyun D.-W."/>
            <person name="Bae J.-W."/>
        </authorList>
    </citation>
    <scope>NUCLEOTIDE SEQUENCE [LARGE SCALE GENOMIC DNA]</scope>
    <source>
        <strain evidence="10 11">KCTC 23642</strain>
    </source>
</reference>
<dbReference type="Pfam" id="PF14905">
    <property type="entry name" value="OMP_b-brl_3"/>
    <property type="match status" value="1"/>
</dbReference>
<dbReference type="EMBL" id="CP060718">
    <property type="protein sequence ID" value="QNN66651.1"/>
    <property type="molecule type" value="Genomic_DNA"/>
</dbReference>
<keyword evidence="3" id="KW-1134">Transmembrane beta strand</keyword>
<keyword evidence="2" id="KW-0813">Transport</keyword>
<dbReference type="RefSeq" id="WP_187537243.1">
    <property type="nucleotide sequence ID" value="NZ_BAABJT010000001.1"/>
</dbReference>
<dbReference type="Proteomes" id="UP000515971">
    <property type="component" value="Chromosome"/>
</dbReference>
<organism evidence="10 11">
    <name type="scientific">Sphingomonas lutea</name>
    <dbReference type="NCBI Taxonomy" id="1045317"/>
    <lineage>
        <taxon>Bacteria</taxon>
        <taxon>Pseudomonadati</taxon>
        <taxon>Pseudomonadota</taxon>
        <taxon>Alphaproteobacteria</taxon>
        <taxon>Sphingomonadales</taxon>
        <taxon>Sphingomonadaceae</taxon>
        <taxon>Sphingomonas</taxon>
    </lineage>
</organism>
<dbReference type="GO" id="GO:0015344">
    <property type="term" value="F:siderophore uptake transmembrane transporter activity"/>
    <property type="evidence" value="ECO:0007669"/>
    <property type="project" value="TreeGrafter"/>
</dbReference>
<keyword evidence="7" id="KW-0998">Cell outer membrane</keyword>
<dbReference type="Gene3D" id="2.40.170.20">
    <property type="entry name" value="TonB-dependent receptor, beta-barrel domain"/>
    <property type="match status" value="1"/>
</dbReference>
<keyword evidence="4" id="KW-0812">Transmembrane</keyword>
<evidence type="ECO:0000256" key="3">
    <source>
        <dbReference type="ARBA" id="ARBA00022452"/>
    </source>
</evidence>
<protein>
    <submittedName>
        <fullName evidence="10">TonB-dependent receptor</fullName>
    </submittedName>
</protein>
<evidence type="ECO:0000256" key="7">
    <source>
        <dbReference type="ARBA" id="ARBA00023237"/>
    </source>
</evidence>
<feature type="signal peptide" evidence="8">
    <location>
        <begin position="1"/>
        <end position="23"/>
    </location>
</feature>
<dbReference type="InterPro" id="IPR039426">
    <property type="entry name" value="TonB-dep_rcpt-like"/>
</dbReference>
<keyword evidence="6" id="KW-0472">Membrane</keyword>
<evidence type="ECO:0000256" key="6">
    <source>
        <dbReference type="ARBA" id="ARBA00023136"/>
    </source>
</evidence>
<proteinExistence type="predicted"/>
<feature type="chain" id="PRO_5028866378" evidence="8">
    <location>
        <begin position="24"/>
        <end position="714"/>
    </location>
</feature>
<dbReference type="SUPFAM" id="SSF56935">
    <property type="entry name" value="Porins"/>
    <property type="match status" value="1"/>
</dbReference>
<evidence type="ECO:0000313" key="10">
    <source>
        <dbReference type="EMBL" id="QNN66651.1"/>
    </source>
</evidence>
<keyword evidence="10" id="KW-0675">Receptor</keyword>
<dbReference type="PANTHER" id="PTHR30069:SF29">
    <property type="entry name" value="HEMOGLOBIN AND HEMOGLOBIN-HAPTOGLOBIN-BINDING PROTEIN 1-RELATED"/>
    <property type="match status" value="1"/>
</dbReference>
<evidence type="ECO:0000313" key="11">
    <source>
        <dbReference type="Proteomes" id="UP000515971"/>
    </source>
</evidence>
<gene>
    <name evidence="10" type="ORF">H9L13_08060</name>
</gene>
<dbReference type="InterPro" id="IPR036942">
    <property type="entry name" value="Beta-barrel_TonB_sf"/>
</dbReference>
<dbReference type="GO" id="GO:0009279">
    <property type="term" value="C:cell outer membrane"/>
    <property type="evidence" value="ECO:0007669"/>
    <property type="project" value="UniProtKB-SubCell"/>
</dbReference>
<evidence type="ECO:0000256" key="5">
    <source>
        <dbReference type="ARBA" id="ARBA00022729"/>
    </source>
</evidence>
<feature type="domain" description="Outer membrane protein beta-barrel" evidence="9">
    <location>
        <begin position="340"/>
        <end position="591"/>
    </location>
</feature>
<evidence type="ECO:0000256" key="4">
    <source>
        <dbReference type="ARBA" id="ARBA00022692"/>
    </source>
</evidence>
<evidence type="ECO:0000256" key="1">
    <source>
        <dbReference type="ARBA" id="ARBA00004571"/>
    </source>
</evidence>
<comment type="subcellular location">
    <subcellularLocation>
        <location evidence="1">Cell outer membrane</location>
        <topology evidence="1">Multi-pass membrane protein</topology>
    </subcellularLocation>
</comment>
<dbReference type="KEGG" id="slut:H9L13_08060"/>
<accession>A0A7G9SFM6</accession>
<keyword evidence="5 8" id="KW-0732">Signal</keyword>